<evidence type="ECO:0000313" key="2">
    <source>
        <dbReference type="EMBL" id="ETX11796.1"/>
    </source>
</evidence>
<evidence type="ECO:0000259" key="1">
    <source>
        <dbReference type="Pfam" id="PF13116"/>
    </source>
</evidence>
<comment type="caution">
    <text evidence="2">The sequence shown here is derived from an EMBL/GenBank/DDBJ whole genome shotgun (WGS) entry which is preliminary data.</text>
</comment>
<dbReference type="NCBIfam" id="TIGR02099">
    <property type="entry name" value="YhdP family protein"/>
    <property type="match status" value="1"/>
</dbReference>
<dbReference type="PROSITE" id="PS51257">
    <property type="entry name" value="PROKAR_LIPOPROTEIN"/>
    <property type="match status" value="1"/>
</dbReference>
<name>X7E9C2_9GAMM</name>
<dbReference type="AlphaFoldDB" id="X7E9C2"/>
<dbReference type="PATRIC" id="fig|1122207.3.peg.824"/>
<organism evidence="2 3">
    <name type="scientific">Marinomonas ushuaiensis DSM 15871</name>
    <dbReference type="NCBI Taxonomy" id="1122207"/>
    <lineage>
        <taxon>Bacteria</taxon>
        <taxon>Pseudomonadati</taxon>
        <taxon>Pseudomonadota</taxon>
        <taxon>Gammaproteobacteria</taxon>
        <taxon>Oceanospirillales</taxon>
        <taxon>Oceanospirillaceae</taxon>
        <taxon>Marinomonas</taxon>
    </lineage>
</organism>
<evidence type="ECO:0000313" key="3">
    <source>
        <dbReference type="Proteomes" id="UP000054058"/>
    </source>
</evidence>
<dbReference type="InterPro" id="IPR025263">
    <property type="entry name" value="YhdP_central"/>
</dbReference>
<dbReference type="EMBL" id="JAMB01000002">
    <property type="protein sequence ID" value="ETX11796.1"/>
    <property type="molecule type" value="Genomic_DNA"/>
</dbReference>
<accession>X7E9C2</accession>
<dbReference type="OrthoDB" id="9762238at2"/>
<dbReference type="PANTHER" id="PTHR38690:SF1">
    <property type="entry name" value="PROTEASE"/>
    <property type="match status" value="1"/>
</dbReference>
<dbReference type="RefSeq" id="WP_036159432.1">
    <property type="nucleotide sequence ID" value="NZ_JAMB01000002.1"/>
</dbReference>
<dbReference type="eggNOG" id="COG3164">
    <property type="taxonomic scope" value="Bacteria"/>
</dbReference>
<feature type="domain" description="YhdP central" evidence="1">
    <location>
        <begin position="1"/>
        <end position="1262"/>
    </location>
</feature>
<dbReference type="InterPro" id="IPR011836">
    <property type="entry name" value="YhdP"/>
</dbReference>
<keyword evidence="3" id="KW-1185">Reference proteome</keyword>
<proteinExistence type="predicted"/>
<gene>
    <name evidence="2" type="ORF">MUS1_07575</name>
</gene>
<dbReference type="Pfam" id="PF13116">
    <property type="entry name" value="YhdP"/>
    <property type="match status" value="1"/>
</dbReference>
<sequence length="1275" mass="140980">MSWLLRKIFLTLFWGGVVFSCLIAVFAVSVGQLLPYLDYYRPQIERNLQQITGYAVSLEQIDGRLEGVDPTVSVGGFHLQANGKSAISIDEMRVRVDLIKSLLSFSPQFTYIRFVGSNVALEESDGQWRLNGAKPLQTVRNEVGVERILDYLSAQRNFSILDATIDIHSAQFGEHTIQIPQVYIFQKEFGSLVKSRLYLDAYEAPFQISARVEDTRLLGGYRVKASIQAPVISLPLREMFPSMPYSLSSVELGGDVWVDALIDKEFEVRAESAHMKFAFEDGQTYETSPSVKLRYTQKHPNLRIDVHDVEIKDQTGVTYPTANLVFDWSSVTNRSSVNFNEVDLGFTHQALSYFLPEKSDAIKLLNGLSPDGTAKNGSFQFWRENDEMSFQLLSNLEAASVKAYNGIPKANKINAIFSLSNDSGYIDFKGKGSEISFDTVYKDSWKTEALSGYVDWRKQQDVFLLTGRDLHIKRNGADVSGGFRLEIREDLPSWISLDLHGNNISALDRLTYIPDNALGEDLRSWIQDGFAEIGQADVADVLIQSDLVEGAVPHVRVRVAASDLDVAFHEDWPTAKKVNGVFEFDNTGVSVQIDTASLLGLPVNNLLITVPINEGAADWLNLQGQLEGEISTILTVLRKTPLKETVLLPFETWEAKGEIKSEFAIGIPFSKDIEPKVNLGLDFQENHLLINNIELASYIKKGRFNYSTNEGITDSTFDVQTLGGASQLQLSSVNKENGRLAVIGDIVGTADLAQVAAWHKLPDTLIEKISGNVAYNGKLLINKTQEGQVDLTINSDLVGVNIDLPEPIGKKAEEAKKLHLKVMQHESDIVIDTDYNQLSKARFLLQNGEFIGGEIILNGGQNQTLNSAISKGLVLTGSFDHVYVQEWQSAFADLSSPASKGVEIPKLPEWINKIDLIVDEVVMNPQNTLNNFKVNYSAASDKSLYVSSDEVNFSFLEKGGIPDLHFDFLSWNTAPSEDSDIVPSDRIPTEAPITASQIPNMTVSVDQLYIDEQPYGDWQLKVSRDGDSVRVRVDPVSTKLKKGDFNGSLVWLDKGEESSVALLIAANGADLSELTGKFSSEAFVSSKKYKINVALDWEGHPFYFDRQSVAGRISFSAEDGNFNKVDELPAFLKFLGVFNAGALTRRLSLDFSDMYQPGLTYDDFSGELSLGDGILKTTSPITVDSPSAVLSLAGKANIVEEIFDETLTATFPLTGALPLAGLLWGTPQLAGLLYITDKLIGDQLSKVTSVQYKIEGSFNNPTMTPIKYNPLEVKK</sequence>
<dbReference type="Proteomes" id="UP000054058">
    <property type="component" value="Unassembled WGS sequence"/>
</dbReference>
<dbReference type="STRING" id="1122207.MUS1_07575"/>
<dbReference type="PANTHER" id="PTHR38690">
    <property type="entry name" value="PROTEASE-RELATED"/>
    <property type="match status" value="1"/>
</dbReference>
<protein>
    <submittedName>
        <fullName evidence="2">Membrane protein</fullName>
    </submittedName>
</protein>
<reference evidence="2 3" key="1">
    <citation type="submission" date="2014-01" db="EMBL/GenBank/DDBJ databases">
        <title>Marinomonas ushuaiensis DSM 15871 Genome Sequencing.</title>
        <authorList>
            <person name="Lai Q."/>
            <person name="Shao Z.S."/>
        </authorList>
    </citation>
    <scope>NUCLEOTIDE SEQUENCE [LARGE SCALE GENOMIC DNA]</scope>
    <source>
        <strain evidence="2 3">DSM 15871</strain>
    </source>
</reference>